<evidence type="ECO:0000313" key="3">
    <source>
        <dbReference type="Proteomes" id="UP000184268"/>
    </source>
</evidence>
<dbReference type="Proteomes" id="UP000184268">
    <property type="component" value="Unassembled WGS sequence"/>
</dbReference>
<dbReference type="GO" id="GO:0008236">
    <property type="term" value="F:serine-type peptidase activity"/>
    <property type="evidence" value="ECO:0007669"/>
    <property type="project" value="InterPro"/>
</dbReference>
<organism evidence="2 3">
    <name type="scientific">Ferrimonas marina</name>
    <dbReference type="NCBI Taxonomy" id="299255"/>
    <lineage>
        <taxon>Bacteria</taxon>
        <taxon>Pseudomonadati</taxon>
        <taxon>Pseudomonadota</taxon>
        <taxon>Gammaproteobacteria</taxon>
        <taxon>Alteromonadales</taxon>
        <taxon>Ferrimonadaceae</taxon>
        <taxon>Ferrimonas</taxon>
    </lineage>
</organism>
<dbReference type="SUPFAM" id="SSF52096">
    <property type="entry name" value="ClpP/crotonase"/>
    <property type="match status" value="1"/>
</dbReference>
<dbReference type="PANTHER" id="PTHR32060">
    <property type="entry name" value="TAIL-SPECIFIC PROTEASE"/>
    <property type="match status" value="1"/>
</dbReference>
<name>A0A1M5SAC6_9GAMM</name>
<sequence length="476" mass="52832">MVGRVAWRWLGVVWLSLTAWAAPAPVELDGEALLKDVDLLEQAVRALHPGLYRYLSEEELNHSLSQLRSELARGASQTDTFLALARWSAQLQCGHTYPNFWNQDEAVQAQLFDQHLSLPFTFRLQQGQMVIDQLALADSGLQQGDRVQLINQMPLTVVWSALLPLMAADGANQAARWQQLELSGYGRYEPFDVYFPLLFGAEQYRLQLVDGRQVTVAGMSREDRQAQLAPQPEVWALSFPHPQTALLRLSSFTTWNFDFDWRAFLNRAFTEISQSDAEHLVLDIRGNGGGTTEVVEVLLRYLIQQPVQLTPWQQRLRFSSVPDTLLPHLSSWQDDWRQLGQQAEPGDDGYYILPPTLGPMLTPNPNRFAGRISLLVDGANRSATLLLAQQLKQWGRATLVGRTTGGNLRGINGGQILFLRLPNSGLELDLPLIGYFGPDTAENDGLAPDIRVAASMPGEADGDLAAALAATDEAGL</sequence>
<keyword evidence="3" id="KW-1185">Reference proteome</keyword>
<dbReference type="STRING" id="299255.SAMN02745129_1927"/>
<dbReference type="PANTHER" id="PTHR32060:SF30">
    <property type="entry name" value="CARBOXY-TERMINAL PROCESSING PROTEASE CTPA"/>
    <property type="match status" value="1"/>
</dbReference>
<dbReference type="GO" id="GO:0030288">
    <property type="term" value="C:outer membrane-bounded periplasmic space"/>
    <property type="evidence" value="ECO:0007669"/>
    <property type="project" value="TreeGrafter"/>
</dbReference>
<accession>A0A1M5SAC6</accession>
<evidence type="ECO:0000259" key="1">
    <source>
        <dbReference type="Pfam" id="PF03572"/>
    </source>
</evidence>
<dbReference type="Gene3D" id="3.90.226.10">
    <property type="entry name" value="2-enoyl-CoA Hydratase, Chain A, domain 1"/>
    <property type="match status" value="1"/>
</dbReference>
<dbReference type="InterPro" id="IPR005151">
    <property type="entry name" value="Tail-specific_protease"/>
</dbReference>
<evidence type="ECO:0000313" key="2">
    <source>
        <dbReference type="EMBL" id="SHH35400.1"/>
    </source>
</evidence>
<dbReference type="Pfam" id="PF03572">
    <property type="entry name" value="Peptidase_S41"/>
    <property type="match status" value="1"/>
</dbReference>
<dbReference type="AlphaFoldDB" id="A0A1M5SAC6"/>
<dbReference type="EMBL" id="FQXG01000002">
    <property type="protein sequence ID" value="SHH35400.1"/>
    <property type="molecule type" value="Genomic_DNA"/>
</dbReference>
<dbReference type="GO" id="GO:0007165">
    <property type="term" value="P:signal transduction"/>
    <property type="evidence" value="ECO:0007669"/>
    <property type="project" value="TreeGrafter"/>
</dbReference>
<dbReference type="GO" id="GO:0004175">
    <property type="term" value="F:endopeptidase activity"/>
    <property type="evidence" value="ECO:0007669"/>
    <property type="project" value="TreeGrafter"/>
</dbReference>
<dbReference type="InterPro" id="IPR029045">
    <property type="entry name" value="ClpP/crotonase-like_dom_sf"/>
</dbReference>
<dbReference type="GO" id="GO:0006508">
    <property type="term" value="P:proteolysis"/>
    <property type="evidence" value="ECO:0007669"/>
    <property type="project" value="InterPro"/>
</dbReference>
<protein>
    <submittedName>
        <fullName evidence="2">Peptidase family S41</fullName>
    </submittedName>
</protein>
<gene>
    <name evidence="2" type="ORF">SAMN02745129_1927</name>
</gene>
<proteinExistence type="predicted"/>
<reference evidence="2 3" key="1">
    <citation type="submission" date="2016-11" db="EMBL/GenBank/DDBJ databases">
        <authorList>
            <person name="Jaros S."/>
            <person name="Januszkiewicz K."/>
            <person name="Wedrychowicz H."/>
        </authorList>
    </citation>
    <scope>NUCLEOTIDE SEQUENCE [LARGE SCALE GENOMIC DNA]</scope>
    <source>
        <strain evidence="2 3">DSM 16917</strain>
    </source>
</reference>
<feature type="domain" description="Tail specific protease" evidence="1">
    <location>
        <begin position="244"/>
        <end position="452"/>
    </location>
</feature>